<comment type="caution">
    <text evidence="1">The sequence shown here is derived from an EMBL/GenBank/DDBJ whole genome shotgun (WGS) entry which is preliminary data.</text>
</comment>
<sequence length="167" mass="20048">MKRLGTHTVFYFKPQNEEYYNIFLNNITLCKIIYFSFSPYKTSIESTIHALIFQAISIKSTMKLLDIYDTWSIREAIICEKSSFIKNLKFFPKKFFMIMLSKQATDAIMKWESINERRTECMTMHKCFYVNLRNLTLKCEYFWPGLLKKNKLSCHSEMFRVDSQTKE</sequence>
<dbReference type="AlphaFoldDB" id="A0A3M7SX55"/>
<dbReference type="Proteomes" id="UP000276133">
    <property type="component" value="Unassembled WGS sequence"/>
</dbReference>
<gene>
    <name evidence="1" type="ORF">BpHYR1_007858</name>
</gene>
<reference evidence="1 2" key="1">
    <citation type="journal article" date="2018" name="Sci. Rep.">
        <title>Genomic signatures of local adaptation to the degree of environmental predictability in rotifers.</title>
        <authorList>
            <person name="Franch-Gras L."/>
            <person name="Hahn C."/>
            <person name="Garcia-Roger E.M."/>
            <person name="Carmona M.J."/>
            <person name="Serra M."/>
            <person name="Gomez A."/>
        </authorList>
    </citation>
    <scope>NUCLEOTIDE SEQUENCE [LARGE SCALE GENOMIC DNA]</scope>
    <source>
        <strain evidence="1">HYR1</strain>
    </source>
</reference>
<dbReference type="EMBL" id="REGN01000656">
    <property type="protein sequence ID" value="RNA40267.1"/>
    <property type="molecule type" value="Genomic_DNA"/>
</dbReference>
<proteinExistence type="predicted"/>
<accession>A0A3M7SX55</accession>
<organism evidence="1 2">
    <name type="scientific">Brachionus plicatilis</name>
    <name type="common">Marine rotifer</name>
    <name type="synonym">Brachionus muelleri</name>
    <dbReference type="NCBI Taxonomy" id="10195"/>
    <lineage>
        <taxon>Eukaryota</taxon>
        <taxon>Metazoa</taxon>
        <taxon>Spiralia</taxon>
        <taxon>Gnathifera</taxon>
        <taxon>Rotifera</taxon>
        <taxon>Eurotatoria</taxon>
        <taxon>Monogononta</taxon>
        <taxon>Pseudotrocha</taxon>
        <taxon>Ploima</taxon>
        <taxon>Brachionidae</taxon>
        <taxon>Brachionus</taxon>
    </lineage>
</organism>
<name>A0A3M7SX55_BRAPC</name>
<evidence type="ECO:0000313" key="1">
    <source>
        <dbReference type="EMBL" id="RNA40267.1"/>
    </source>
</evidence>
<evidence type="ECO:0000313" key="2">
    <source>
        <dbReference type="Proteomes" id="UP000276133"/>
    </source>
</evidence>
<keyword evidence="2" id="KW-1185">Reference proteome</keyword>
<protein>
    <submittedName>
        <fullName evidence="1">Uncharacterized protein</fullName>
    </submittedName>
</protein>